<evidence type="ECO:0000259" key="9">
    <source>
        <dbReference type="Pfam" id="PF08154"/>
    </source>
</evidence>
<keyword evidence="2 6" id="KW-0698">rRNA processing</keyword>
<comment type="similarity">
    <text evidence="6">Belongs to the WD repeat WDR12/YTM1 family.</text>
</comment>
<dbReference type="PROSITE" id="PS50294">
    <property type="entry name" value="WD_REPEATS_REGION"/>
    <property type="match status" value="3"/>
</dbReference>
<sequence>MATTTSTKTTTGQVRVRLRTDNEDIQLPADIGAILVSAELRRYQLSTLVNRLLKTERPIPLEFLVNGQFLRTTLDEYLTQNGISAETTLNVEYVRALVPPLPVASYPHDDWVSSLDVLTSSSRAVTWQSASPSSRQSRILSGSFDGNLRVWDSSNNVIATGSAHVGPVKHVKFITPDRAVSAGMDRTLRVWEYTDATEPSPSANLSPILELYGHTASVDHLAVHGPSSRILSASADHSIGVWSITKSALPPAPENLLPGSVTGNKRRKLSHSTKPISQRGPSSLLQGHSAQVAAVCFDEKDSTVGYSASWDHSVKTWDLTTSACVDTRTTSQSLYSLAHLPELSLLAAGTSARHVTLIDPRVSATTVSAMTLKGHTNSISSIAQDPVTAYQIVSGSHDGTCRIWDLRSGRNDIDGKTAEAVYVIERESAKGQVKRAAGDGIKVFDVVWNSEIGIASAGEDKMIQINKSA</sequence>
<dbReference type="OrthoDB" id="10251381at2759"/>
<comment type="subcellular location">
    <subcellularLocation>
        <location evidence="6">Nucleus</location>
        <location evidence="6">Nucleolus</location>
    </subcellularLocation>
    <subcellularLocation>
        <location evidence="6">Nucleus</location>
        <location evidence="6">Nucleoplasm</location>
    </subcellularLocation>
</comment>
<keyword evidence="5 6" id="KW-0539">Nucleus</keyword>
<feature type="repeat" description="WD" evidence="7">
    <location>
        <begin position="285"/>
        <end position="327"/>
    </location>
</feature>
<feature type="repeat" description="WD" evidence="7">
    <location>
        <begin position="211"/>
        <end position="244"/>
    </location>
</feature>
<evidence type="ECO:0000256" key="1">
    <source>
        <dbReference type="ARBA" id="ARBA00022517"/>
    </source>
</evidence>
<evidence type="ECO:0000256" key="4">
    <source>
        <dbReference type="ARBA" id="ARBA00022737"/>
    </source>
</evidence>
<dbReference type="HAMAP" id="MF_03029">
    <property type="entry name" value="WDR12"/>
    <property type="match status" value="1"/>
</dbReference>
<reference evidence="10 11" key="1">
    <citation type="journal article" date="2016" name="Sci. Rep.">
        <title>Peltaster fructicola genome reveals evolution from an invasive phytopathogen to an ectophytic parasite.</title>
        <authorList>
            <person name="Xu C."/>
            <person name="Chen H."/>
            <person name="Gleason M.L."/>
            <person name="Xu J.R."/>
            <person name="Liu H."/>
            <person name="Zhang R."/>
            <person name="Sun G."/>
        </authorList>
    </citation>
    <scope>NUCLEOTIDE SEQUENCE [LARGE SCALE GENOMIC DNA]</scope>
    <source>
        <strain evidence="10 11">LNHT1506</strain>
    </source>
</reference>
<dbReference type="InterPro" id="IPR015943">
    <property type="entry name" value="WD40/YVTN_repeat-like_dom_sf"/>
</dbReference>
<evidence type="ECO:0000256" key="2">
    <source>
        <dbReference type="ARBA" id="ARBA00022552"/>
    </source>
</evidence>
<dbReference type="PANTHER" id="PTHR19855">
    <property type="entry name" value="WD40 REPEAT PROTEIN 12, 37"/>
    <property type="match status" value="1"/>
</dbReference>
<dbReference type="GO" id="GO:0030687">
    <property type="term" value="C:preribosome, large subunit precursor"/>
    <property type="evidence" value="ECO:0007669"/>
    <property type="project" value="UniProtKB-UniRule"/>
</dbReference>
<dbReference type="InterPro" id="IPR020472">
    <property type="entry name" value="WD40_PAC1"/>
</dbReference>
<dbReference type="InterPro" id="IPR001680">
    <property type="entry name" value="WD40_rpt"/>
</dbReference>
<dbReference type="Proteomes" id="UP000503462">
    <property type="component" value="Chromosome 4"/>
</dbReference>
<evidence type="ECO:0000313" key="10">
    <source>
        <dbReference type="EMBL" id="QIX00919.1"/>
    </source>
</evidence>
<gene>
    <name evidence="6" type="primary">YTM1</name>
    <name evidence="10" type="ORF">AMS68_006436</name>
</gene>
<dbReference type="InterPro" id="IPR012972">
    <property type="entry name" value="NLE"/>
</dbReference>
<dbReference type="PROSITE" id="PS00678">
    <property type="entry name" value="WD_REPEATS_1"/>
    <property type="match status" value="1"/>
</dbReference>
<dbReference type="GO" id="GO:0070545">
    <property type="term" value="C:PeBoW complex"/>
    <property type="evidence" value="ECO:0007669"/>
    <property type="project" value="TreeGrafter"/>
</dbReference>
<proteinExistence type="inferred from homology"/>
<evidence type="ECO:0000256" key="8">
    <source>
        <dbReference type="SAM" id="MobiDB-lite"/>
    </source>
</evidence>
<comment type="subunit">
    <text evidence="6">Component of the NOP7 complex, composed of ERB1, NOP7 and YTM1. Within the NOP7 complex ERB1 appears to interact directly with NOP7 and YTM1. The NOP7 complex also associates with the 66S pre-ribosome.</text>
</comment>
<dbReference type="InterPro" id="IPR028599">
    <property type="entry name" value="WDR12/Ytm1"/>
</dbReference>
<feature type="repeat" description="WD" evidence="7">
    <location>
        <begin position="372"/>
        <end position="414"/>
    </location>
</feature>
<comment type="function">
    <text evidence="6">Component of the NOP7 complex, which is required for maturation of the 25S and 5.8S ribosomal RNAs and formation of the 60S ribosome.</text>
</comment>
<feature type="domain" description="NLE" evidence="9">
    <location>
        <begin position="14"/>
        <end position="78"/>
    </location>
</feature>
<dbReference type="Pfam" id="PF00400">
    <property type="entry name" value="WD40"/>
    <property type="match status" value="5"/>
</dbReference>
<dbReference type="GO" id="GO:0000466">
    <property type="term" value="P:maturation of 5.8S rRNA from tricistronic rRNA transcript (SSU-rRNA, 5.8S rRNA, LSU-rRNA)"/>
    <property type="evidence" value="ECO:0007669"/>
    <property type="project" value="UniProtKB-UniRule"/>
</dbReference>
<dbReference type="InterPro" id="IPR019775">
    <property type="entry name" value="WD40_repeat_CS"/>
</dbReference>
<accession>A0A6H0Y217</accession>
<protein>
    <recommendedName>
        <fullName evidence="6">Ribosome biogenesis protein YTM1</fullName>
    </recommendedName>
</protein>
<dbReference type="Gene3D" id="2.130.10.10">
    <property type="entry name" value="YVTN repeat-like/Quinoprotein amine dehydrogenase"/>
    <property type="match status" value="1"/>
</dbReference>
<evidence type="ECO:0000256" key="5">
    <source>
        <dbReference type="ARBA" id="ARBA00023242"/>
    </source>
</evidence>
<dbReference type="AlphaFoldDB" id="A0A6H0Y217"/>
<dbReference type="Pfam" id="PF08154">
    <property type="entry name" value="NLE"/>
    <property type="match status" value="1"/>
</dbReference>
<dbReference type="PROSITE" id="PS50082">
    <property type="entry name" value="WD_REPEATS_2"/>
    <property type="match status" value="4"/>
</dbReference>
<keyword evidence="4" id="KW-0677">Repeat</keyword>
<dbReference type="PRINTS" id="PR00320">
    <property type="entry name" value="GPROTEINBRPT"/>
</dbReference>
<feature type="repeat" description="WD" evidence="7">
    <location>
        <begin position="139"/>
        <end position="152"/>
    </location>
</feature>
<keyword evidence="3 7" id="KW-0853">WD repeat</keyword>
<dbReference type="SUPFAM" id="SSF50978">
    <property type="entry name" value="WD40 repeat-like"/>
    <property type="match status" value="1"/>
</dbReference>
<evidence type="ECO:0000313" key="11">
    <source>
        <dbReference type="Proteomes" id="UP000503462"/>
    </source>
</evidence>
<dbReference type="SMART" id="SM00320">
    <property type="entry name" value="WD40"/>
    <property type="match status" value="7"/>
</dbReference>
<name>A0A6H0Y217_9PEZI</name>
<dbReference type="GO" id="GO:0000463">
    <property type="term" value="P:maturation of LSU-rRNA from tricistronic rRNA transcript (SSU-rRNA, 5.8S rRNA, LSU-rRNA)"/>
    <property type="evidence" value="ECO:0007669"/>
    <property type="project" value="UniProtKB-UniRule"/>
</dbReference>
<evidence type="ECO:0000256" key="7">
    <source>
        <dbReference type="PROSITE-ProRule" id="PRU00221"/>
    </source>
</evidence>
<dbReference type="EMBL" id="CP051142">
    <property type="protein sequence ID" value="QIX00919.1"/>
    <property type="molecule type" value="Genomic_DNA"/>
</dbReference>
<keyword evidence="11" id="KW-1185">Reference proteome</keyword>
<feature type="region of interest" description="Disordered" evidence="8">
    <location>
        <begin position="253"/>
        <end position="283"/>
    </location>
</feature>
<dbReference type="GO" id="GO:0005654">
    <property type="term" value="C:nucleoplasm"/>
    <property type="evidence" value="ECO:0007669"/>
    <property type="project" value="UniProtKB-SubCell"/>
</dbReference>
<evidence type="ECO:0000256" key="3">
    <source>
        <dbReference type="ARBA" id="ARBA00022574"/>
    </source>
</evidence>
<dbReference type="PANTHER" id="PTHR19855:SF11">
    <property type="entry name" value="RIBOSOME BIOGENESIS PROTEIN WDR12"/>
    <property type="match status" value="1"/>
</dbReference>
<dbReference type="GO" id="GO:0043021">
    <property type="term" value="F:ribonucleoprotein complex binding"/>
    <property type="evidence" value="ECO:0007669"/>
    <property type="project" value="UniProtKB-UniRule"/>
</dbReference>
<organism evidence="10 11">
    <name type="scientific">Peltaster fructicola</name>
    <dbReference type="NCBI Taxonomy" id="286661"/>
    <lineage>
        <taxon>Eukaryota</taxon>
        <taxon>Fungi</taxon>
        <taxon>Dikarya</taxon>
        <taxon>Ascomycota</taxon>
        <taxon>Pezizomycotina</taxon>
        <taxon>Dothideomycetes</taxon>
        <taxon>Dothideomycetes incertae sedis</taxon>
        <taxon>Peltaster</taxon>
    </lineage>
</organism>
<evidence type="ECO:0000256" key="6">
    <source>
        <dbReference type="HAMAP-Rule" id="MF_03029"/>
    </source>
</evidence>
<feature type="compositionally biased region" description="Polar residues" evidence="8">
    <location>
        <begin position="272"/>
        <end position="283"/>
    </location>
</feature>
<dbReference type="InterPro" id="IPR036322">
    <property type="entry name" value="WD40_repeat_dom_sf"/>
</dbReference>
<keyword evidence="1 6" id="KW-0690">Ribosome biogenesis</keyword>